<sequence>MLVMPWSQRRRCADTFYAAAWLATQRWQTRRVLLKMAANAHARQTMTRNAAGLLSPNRYCTPGTTLPLSVEEKEDTITALLHDRWHESWQEALRVALVSGRPRIIHAVARESPSTHHMYEAVMRQVTRELRRLLLEERCAIAGHLDLKTALSAKGNSVGAGDDRAACVLQQLLGDEEEN</sequence>
<evidence type="ECO:0000313" key="2">
    <source>
        <dbReference type="Proteomes" id="UP000283634"/>
    </source>
</evidence>
<evidence type="ECO:0000313" key="1">
    <source>
        <dbReference type="EMBL" id="RNF00265.1"/>
    </source>
</evidence>
<protein>
    <submittedName>
        <fullName evidence="1">Putative ubiquitin-protein ligase-like</fullName>
    </submittedName>
</protein>
<dbReference type="VEuPathDB" id="TriTrypDB:TRSC58_06504"/>
<dbReference type="AlphaFoldDB" id="A0A3R7KS43"/>
<dbReference type="Proteomes" id="UP000283634">
    <property type="component" value="Unassembled WGS sequence"/>
</dbReference>
<keyword evidence="1" id="KW-0436">Ligase</keyword>
<dbReference type="EMBL" id="MKGL01000335">
    <property type="protein sequence ID" value="RNF00265.1"/>
    <property type="molecule type" value="Genomic_DNA"/>
</dbReference>
<reference evidence="1 2" key="1">
    <citation type="journal article" date="2018" name="BMC Genomics">
        <title>Genomic comparison of Trypanosoma conorhini and Trypanosoma rangeli to Trypanosoma cruzi strains of high and low virulence.</title>
        <authorList>
            <person name="Bradwell K.R."/>
            <person name="Koparde V.N."/>
            <person name="Matveyev A.V."/>
            <person name="Serrano M.G."/>
            <person name="Alves J.M."/>
            <person name="Parikh H."/>
            <person name="Huang B."/>
            <person name="Lee V."/>
            <person name="Espinosa-Alvarez O."/>
            <person name="Ortiz P.A."/>
            <person name="Costa-Martins A.G."/>
            <person name="Teixeira M.M."/>
            <person name="Buck G.A."/>
        </authorList>
    </citation>
    <scope>NUCLEOTIDE SEQUENCE [LARGE SCALE GENOMIC DNA]</scope>
    <source>
        <strain evidence="1 2">AM80</strain>
    </source>
</reference>
<dbReference type="RefSeq" id="XP_029235666.1">
    <property type="nucleotide sequence ID" value="XM_029384514.1"/>
</dbReference>
<organism evidence="1 2">
    <name type="scientific">Trypanosoma rangeli</name>
    <dbReference type="NCBI Taxonomy" id="5698"/>
    <lineage>
        <taxon>Eukaryota</taxon>
        <taxon>Discoba</taxon>
        <taxon>Euglenozoa</taxon>
        <taxon>Kinetoplastea</taxon>
        <taxon>Metakinetoplastina</taxon>
        <taxon>Trypanosomatida</taxon>
        <taxon>Trypanosomatidae</taxon>
        <taxon>Trypanosoma</taxon>
        <taxon>Herpetosoma</taxon>
    </lineage>
</organism>
<gene>
    <name evidence="1" type="ORF">TraAM80_07733</name>
</gene>
<accession>A0A3R7KS43</accession>
<dbReference type="GeneID" id="40331666"/>
<keyword evidence="2" id="KW-1185">Reference proteome</keyword>
<comment type="caution">
    <text evidence="1">The sequence shown here is derived from an EMBL/GenBank/DDBJ whole genome shotgun (WGS) entry which is preliminary data.</text>
</comment>
<dbReference type="GO" id="GO:0016874">
    <property type="term" value="F:ligase activity"/>
    <property type="evidence" value="ECO:0007669"/>
    <property type="project" value="UniProtKB-KW"/>
</dbReference>
<proteinExistence type="predicted"/>
<name>A0A3R7KS43_TRYRA</name>
<dbReference type="OrthoDB" id="273874at2759"/>